<evidence type="ECO:0000313" key="7">
    <source>
        <dbReference type="Proteomes" id="UP001218218"/>
    </source>
</evidence>
<keyword evidence="7" id="KW-1185">Reference proteome</keyword>
<dbReference type="Pfam" id="PF00135">
    <property type="entry name" value="COesterase"/>
    <property type="match status" value="1"/>
</dbReference>
<dbReference type="InterPro" id="IPR019826">
    <property type="entry name" value="Carboxylesterase_B_AS"/>
</dbReference>
<dbReference type="EC" id="3.1.1.-" evidence="3"/>
<dbReference type="PANTHER" id="PTHR43142:SF1">
    <property type="entry name" value="CARBOXYLIC ESTER HYDROLASE"/>
    <property type="match status" value="1"/>
</dbReference>
<dbReference type="EMBL" id="JARIHO010000002">
    <property type="protein sequence ID" value="KAJ7367006.1"/>
    <property type="molecule type" value="Genomic_DNA"/>
</dbReference>
<evidence type="ECO:0000259" key="5">
    <source>
        <dbReference type="Pfam" id="PF00135"/>
    </source>
</evidence>
<name>A0AAD7AS69_9AGAR</name>
<feature type="domain" description="Carboxylesterase type B" evidence="5">
    <location>
        <begin position="102"/>
        <end position="220"/>
    </location>
</feature>
<organism evidence="6 7">
    <name type="scientific">Mycena albidolilacea</name>
    <dbReference type="NCBI Taxonomy" id="1033008"/>
    <lineage>
        <taxon>Eukaryota</taxon>
        <taxon>Fungi</taxon>
        <taxon>Dikarya</taxon>
        <taxon>Basidiomycota</taxon>
        <taxon>Agaricomycotina</taxon>
        <taxon>Agaricomycetes</taxon>
        <taxon>Agaricomycetidae</taxon>
        <taxon>Agaricales</taxon>
        <taxon>Marasmiineae</taxon>
        <taxon>Mycenaceae</taxon>
        <taxon>Mycena</taxon>
    </lineage>
</organism>
<dbReference type="SUPFAM" id="SSF53474">
    <property type="entry name" value="alpha/beta-Hydrolases"/>
    <property type="match status" value="1"/>
</dbReference>
<dbReference type="Proteomes" id="UP001218218">
    <property type="component" value="Unassembled WGS sequence"/>
</dbReference>
<evidence type="ECO:0000256" key="1">
    <source>
        <dbReference type="ARBA" id="ARBA00005964"/>
    </source>
</evidence>
<sequence>MQSELNRAGLAYLCLPAAQVTRNRLRWETVNDCRAAFSTLPRFCEKDRRPVAVRTYTNSSKADSPRPRRSTIRNERQHSKTAVASDGHSPEERYIFVDTFTQIRAFGGDPEKVTIWGQSAGAGSVLQHVVARNGKTSPKLFRAAITSSTFLHSQYKYDGKIPLTFFNEVASQAGCNGTRPLDCLREVDSATLAVINTNIILTGFAGTFTFSPVVDGSVVSIVGELLEGNATRDKTDASRIVRMVYGRDRYDGWGFEVSKDGMEPGGALDVQKEIGNEVGVVQEVFVNVLDPRKAPGALKLLRRVDGSFIKQSPTDALSQGALNTYVRSLFPLLGAKESSAAASLYESLGSSVDLQKSHPPCSDLCLPHLPATQRPPREGVQGRICALHGDDTINYFSTFGEFGSVLHSNNTAFITAFTQGFVSFAAHLDPNAKLRPSIAPCGRGGRAARRRSWCSTRRRAARRILRRVTRRARCWSDANSGRANAILLGSSRMDGDCEAPIY</sequence>
<evidence type="ECO:0000256" key="4">
    <source>
        <dbReference type="SAM" id="MobiDB-lite"/>
    </source>
</evidence>
<dbReference type="GO" id="GO:0016787">
    <property type="term" value="F:hydrolase activity"/>
    <property type="evidence" value="ECO:0007669"/>
    <property type="project" value="UniProtKB-KW"/>
</dbReference>
<comment type="similarity">
    <text evidence="1 3">Belongs to the type-B carboxylesterase/lipase family.</text>
</comment>
<dbReference type="Gene3D" id="3.40.50.1820">
    <property type="entry name" value="alpha/beta hydrolase"/>
    <property type="match status" value="1"/>
</dbReference>
<reference evidence="6" key="1">
    <citation type="submission" date="2023-03" db="EMBL/GenBank/DDBJ databases">
        <title>Massive genome expansion in bonnet fungi (Mycena s.s.) driven by repeated elements and novel gene families across ecological guilds.</title>
        <authorList>
            <consortium name="Lawrence Berkeley National Laboratory"/>
            <person name="Harder C.B."/>
            <person name="Miyauchi S."/>
            <person name="Viragh M."/>
            <person name="Kuo A."/>
            <person name="Thoen E."/>
            <person name="Andreopoulos B."/>
            <person name="Lu D."/>
            <person name="Skrede I."/>
            <person name="Drula E."/>
            <person name="Henrissat B."/>
            <person name="Morin E."/>
            <person name="Kohler A."/>
            <person name="Barry K."/>
            <person name="LaButti K."/>
            <person name="Morin E."/>
            <person name="Salamov A."/>
            <person name="Lipzen A."/>
            <person name="Mereny Z."/>
            <person name="Hegedus B."/>
            <person name="Baldrian P."/>
            <person name="Stursova M."/>
            <person name="Weitz H."/>
            <person name="Taylor A."/>
            <person name="Grigoriev I.V."/>
            <person name="Nagy L.G."/>
            <person name="Martin F."/>
            <person name="Kauserud H."/>
        </authorList>
    </citation>
    <scope>NUCLEOTIDE SEQUENCE</scope>
    <source>
        <strain evidence="6">CBHHK002</strain>
    </source>
</reference>
<keyword evidence="2 3" id="KW-0378">Hydrolase</keyword>
<dbReference type="AlphaFoldDB" id="A0AAD7AS69"/>
<evidence type="ECO:0000256" key="3">
    <source>
        <dbReference type="RuleBase" id="RU361235"/>
    </source>
</evidence>
<proteinExistence type="inferred from homology"/>
<dbReference type="PANTHER" id="PTHR43142">
    <property type="entry name" value="CARBOXYLIC ESTER HYDROLASE"/>
    <property type="match status" value="1"/>
</dbReference>
<protein>
    <recommendedName>
        <fullName evidence="3">Carboxylic ester hydrolase</fullName>
        <ecNumber evidence="3">3.1.1.-</ecNumber>
    </recommendedName>
</protein>
<dbReference type="PROSITE" id="PS00122">
    <property type="entry name" value="CARBOXYLESTERASE_B_1"/>
    <property type="match status" value="1"/>
</dbReference>
<comment type="caution">
    <text evidence="6">The sequence shown here is derived from an EMBL/GenBank/DDBJ whole genome shotgun (WGS) entry which is preliminary data.</text>
</comment>
<evidence type="ECO:0000256" key="2">
    <source>
        <dbReference type="ARBA" id="ARBA00022801"/>
    </source>
</evidence>
<dbReference type="InterPro" id="IPR002018">
    <property type="entry name" value="CarbesteraseB"/>
</dbReference>
<accession>A0AAD7AS69</accession>
<gene>
    <name evidence="6" type="ORF">DFH08DRAFT_797850</name>
</gene>
<feature type="region of interest" description="Disordered" evidence="4">
    <location>
        <begin position="55"/>
        <end position="87"/>
    </location>
</feature>
<evidence type="ECO:0000313" key="6">
    <source>
        <dbReference type="EMBL" id="KAJ7367006.1"/>
    </source>
</evidence>
<dbReference type="InterPro" id="IPR029058">
    <property type="entry name" value="AB_hydrolase_fold"/>
</dbReference>